<reference evidence="11 12" key="1">
    <citation type="submission" date="2014-11" db="EMBL/GenBank/DDBJ databases">
        <authorList>
            <person name="Zhu J."/>
            <person name="Qi W."/>
            <person name="Song R."/>
        </authorList>
    </citation>
    <scope>NUCLEOTIDE SEQUENCE [LARGE SCALE GENOMIC DNA]</scope>
</reference>
<evidence type="ECO:0000256" key="6">
    <source>
        <dbReference type="ARBA" id="ARBA00022840"/>
    </source>
</evidence>
<dbReference type="InParanoid" id="A0A0G4EU05"/>
<dbReference type="SUPFAM" id="SSF56112">
    <property type="entry name" value="Protein kinase-like (PK-like)"/>
    <property type="match status" value="1"/>
</dbReference>
<protein>
    <recommendedName>
        <fullName evidence="1">non-specific serine/threonine protein kinase</fullName>
        <ecNumber evidence="1">2.7.11.1</ecNumber>
    </recommendedName>
</protein>
<dbReference type="GO" id="GO:0017148">
    <property type="term" value="P:negative regulation of translation"/>
    <property type="evidence" value="ECO:0007669"/>
    <property type="project" value="UniProtKB-KW"/>
</dbReference>
<keyword evidence="5" id="KW-0418">Kinase</keyword>
<name>A0A0G4EU05_VITBC</name>
<keyword evidence="12" id="KW-1185">Reference proteome</keyword>
<dbReference type="PANTHER" id="PTHR11042">
    <property type="entry name" value="EUKARYOTIC TRANSLATION INITIATION FACTOR 2-ALPHA KINASE EIF2-ALPHA KINASE -RELATED"/>
    <property type="match status" value="1"/>
</dbReference>
<evidence type="ECO:0000259" key="10">
    <source>
        <dbReference type="PROSITE" id="PS50011"/>
    </source>
</evidence>
<dbReference type="InterPro" id="IPR011009">
    <property type="entry name" value="Kinase-like_dom_sf"/>
</dbReference>
<dbReference type="GO" id="GO:0005737">
    <property type="term" value="C:cytoplasm"/>
    <property type="evidence" value="ECO:0007669"/>
    <property type="project" value="TreeGrafter"/>
</dbReference>
<feature type="compositionally biased region" description="Low complexity" evidence="9">
    <location>
        <begin position="270"/>
        <end position="281"/>
    </location>
</feature>
<keyword evidence="2" id="KW-0723">Serine/threonine-protein kinase</keyword>
<sequence>MAQAAETMEHDPYVVQNFNFSRMLGAGVYGCVAAVTNRTLAEVPKGTPLAIKKMRKWNGGEGMESTTMREVNASMALRGHMNIVTLHKVDMDPSDPMATIVYLIFELCEAGDLGRLRTICAKENKINFPYWNPNKLLPKNTVPTLEQLARVMFQILNGIAYMHCKGLIHRDLKPQSILMTNNWIVKIADFGTAPPSCSWDRRITAVQALYHPFFDIVNKKKYHHFLGELQANYPEGYPVMPPKPPFPEVNYGLPDDHMDIDDDKMDIDDGPAPAAAAAAAASGGGSGSGSKRRRVRRGPTQGNNQAAGGGGEGVRMSPRLQEKRENGQGPINYAQLSKGKGKKRDGDGHAK</sequence>
<accession>A0A0G4EU05</accession>
<dbReference type="InterPro" id="IPR050339">
    <property type="entry name" value="CC_SR_Kinase"/>
</dbReference>
<feature type="region of interest" description="Disordered" evidence="9">
    <location>
        <begin position="244"/>
        <end position="351"/>
    </location>
</feature>
<dbReference type="GO" id="GO:0005634">
    <property type="term" value="C:nucleus"/>
    <property type="evidence" value="ECO:0007669"/>
    <property type="project" value="TreeGrafter"/>
</dbReference>
<proteinExistence type="predicted"/>
<dbReference type="InterPro" id="IPR017441">
    <property type="entry name" value="Protein_kinase_ATP_BS"/>
</dbReference>
<dbReference type="PROSITE" id="PS00107">
    <property type="entry name" value="PROTEIN_KINASE_ATP"/>
    <property type="match status" value="1"/>
</dbReference>
<evidence type="ECO:0000256" key="5">
    <source>
        <dbReference type="ARBA" id="ARBA00022777"/>
    </source>
</evidence>
<evidence type="ECO:0000256" key="9">
    <source>
        <dbReference type="SAM" id="MobiDB-lite"/>
    </source>
</evidence>
<dbReference type="Proteomes" id="UP000041254">
    <property type="component" value="Unassembled WGS sequence"/>
</dbReference>
<keyword evidence="3" id="KW-0808">Transferase</keyword>
<organism evidence="11 12">
    <name type="scientific">Vitrella brassicaformis (strain CCMP3155)</name>
    <dbReference type="NCBI Taxonomy" id="1169540"/>
    <lineage>
        <taxon>Eukaryota</taxon>
        <taxon>Sar</taxon>
        <taxon>Alveolata</taxon>
        <taxon>Colpodellida</taxon>
        <taxon>Vitrellaceae</taxon>
        <taxon>Vitrella</taxon>
    </lineage>
</organism>
<dbReference type="GO" id="GO:0005524">
    <property type="term" value="F:ATP binding"/>
    <property type="evidence" value="ECO:0007669"/>
    <property type="project" value="UniProtKB-UniRule"/>
</dbReference>
<evidence type="ECO:0000256" key="7">
    <source>
        <dbReference type="ARBA" id="ARBA00023193"/>
    </source>
</evidence>
<dbReference type="VEuPathDB" id="CryptoDB:Vbra_8275"/>
<dbReference type="EC" id="2.7.11.1" evidence="1"/>
<gene>
    <name evidence="11" type="ORF">Vbra_8275</name>
</gene>
<dbReference type="GO" id="GO:0004694">
    <property type="term" value="F:eukaryotic translation initiation factor 2alpha kinase activity"/>
    <property type="evidence" value="ECO:0007669"/>
    <property type="project" value="TreeGrafter"/>
</dbReference>
<evidence type="ECO:0000256" key="8">
    <source>
        <dbReference type="PROSITE-ProRule" id="PRU10141"/>
    </source>
</evidence>
<dbReference type="InterPro" id="IPR000719">
    <property type="entry name" value="Prot_kinase_dom"/>
</dbReference>
<dbReference type="AlphaFoldDB" id="A0A0G4EU05"/>
<evidence type="ECO:0000256" key="1">
    <source>
        <dbReference type="ARBA" id="ARBA00012513"/>
    </source>
</evidence>
<evidence type="ECO:0000256" key="3">
    <source>
        <dbReference type="ARBA" id="ARBA00022679"/>
    </source>
</evidence>
<dbReference type="PROSITE" id="PS50011">
    <property type="entry name" value="PROTEIN_KINASE_DOM"/>
    <property type="match status" value="1"/>
</dbReference>
<dbReference type="PhylomeDB" id="A0A0G4EU05"/>
<feature type="compositionally biased region" description="Acidic residues" evidence="9">
    <location>
        <begin position="258"/>
        <end position="269"/>
    </location>
</feature>
<evidence type="ECO:0000313" key="12">
    <source>
        <dbReference type="Proteomes" id="UP000041254"/>
    </source>
</evidence>
<dbReference type="STRING" id="1169540.A0A0G4EU05"/>
<dbReference type="EMBL" id="CDMY01000318">
    <property type="protein sequence ID" value="CEM02112.1"/>
    <property type="molecule type" value="Genomic_DNA"/>
</dbReference>
<feature type="binding site" evidence="8">
    <location>
        <position position="53"/>
    </location>
    <ligand>
        <name>ATP</name>
        <dbReference type="ChEBI" id="CHEBI:30616"/>
    </ligand>
</feature>
<evidence type="ECO:0000313" key="11">
    <source>
        <dbReference type="EMBL" id="CEM02112.1"/>
    </source>
</evidence>
<dbReference type="Gene3D" id="1.10.510.10">
    <property type="entry name" value="Transferase(Phosphotransferase) domain 1"/>
    <property type="match status" value="1"/>
</dbReference>
<dbReference type="Pfam" id="PF00069">
    <property type="entry name" value="Pkinase"/>
    <property type="match status" value="1"/>
</dbReference>
<feature type="domain" description="Protein kinase" evidence="10">
    <location>
        <begin position="18"/>
        <end position="351"/>
    </location>
</feature>
<dbReference type="OrthoDB" id="539158at2759"/>
<keyword evidence="6 8" id="KW-0067">ATP-binding</keyword>
<dbReference type="Gene3D" id="3.30.200.20">
    <property type="entry name" value="Phosphorylase Kinase, domain 1"/>
    <property type="match status" value="1"/>
</dbReference>
<keyword evidence="4 8" id="KW-0547">Nucleotide-binding</keyword>
<keyword evidence="7" id="KW-0652">Protein synthesis inhibitor</keyword>
<dbReference type="PANTHER" id="PTHR11042:SF160">
    <property type="entry name" value="EUKARYOTIC TRANSLATION INITIATION FACTOR 2-ALPHA KINASE 1"/>
    <property type="match status" value="1"/>
</dbReference>
<evidence type="ECO:0000256" key="4">
    <source>
        <dbReference type="ARBA" id="ARBA00022741"/>
    </source>
</evidence>
<evidence type="ECO:0000256" key="2">
    <source>
        <dbReference type="ARBA" id="ARBA00022527"/>
    </source>
</evidence>